<feature type="domain" description="PCI" evidence="9">
    <location>
        <begin position="190"/>
        <end position="358"/>
    </location>
</feature>
<evidence type="ECO:0000313" key="10">
    <source>
        <dbReference type="EMBL" id="KAF0976564.1"/>
    </source>
</evidence>
<comment type="caution">
    <text evidence="10">The sequence shown here is derived from an EMBL/GenBank/DDBJ whole genome shotgun (WGS) entry which is preliminary data.</text>
</comment>
<keyword evidence="6" id="KW-0736">Signalosome</keyword>
<keyword evidence="5" id="KW-0963">Cytoplasm</keyword>
<evidence type="ECO:0000256" key="8">
    <source>
        <dbReference type="SAM" id="Coils"/>
    </source>
</evidence>
<dbReference type="InterPro" id="IPR000717">
    <property type="entry name" value="PCI_dom"/>
</dbReference>
<evidence type="ECO:0000256" key="3">
    <source>
        <dbReference type="ARBA" id="ARBA00007084"/>
    </source>
</evidence>
<dbReference type="EMBL" id="VFQX01000037">
    <property type="protein sequence ID" value="KAF0976564.1"/>
    <property type="molecule type" value="Genomic_DNA"/>
</dbReference>
<keyword evidence="7" id="KW-0539">Nucleus</keyword>
<dbReference type="InterPro" id="IPR055089">
    <property type="entry name" value="COP9_N"/>
</dbReference>
<dbReference type="PANTHER" id="PTHR10758">
    <property type="entry name" value="26S PROTEASOME NON-ATPASE REGULATORY SUBUNIT 3/COP9 SIGNALOSOME COMPLEX SUBUNIT 3"/>
    <property type="match status" value="1"/>
</dbReference>
<evidence type="ECO:0000256" key="7">
    <source>
        <dbReference type="ARBA" id="ARBA00023242"/>
    </source>
</evidence>
<dbReference type="PANTHER" id="PTHR10758:SF1">
    <property type="entry name" value="COP9 SIGNALOSOME COMPLEX SUBUNIT 3"/>
    <property type="match status" value="1"/>
</dbReference>
<dbReference type="InterPro" id="IPR050756">
    <property type="entry name" value="CSN3"/>
</dbReference>
<dbReference type="OrthoDB" id="29061at2759"/>
<dbReference type="RefSeq" id="XP_044561277.1">
    <property type="nucleotide sequence ID" value="XM_044707880.1"/>
</dbReference>
<gene>
    <name evidence="10" type="ORF">FDP41_004463</name>
</gene>
<comment type="subcellular location">
    <subcellularLocation>
        <location evidence="2">Cytoplasm</location>
    </subcellularLocation>
    <subcellularLocation>
        <location evidence="1">Nucleus</location>
    </subcellularLocation>
</comment>
<dbReference type="GO" id="GO:0005737">
    <property type="term" value="C:cytoplasm"/>
    <property type="evidence" value="ECO:0007669"/>
    <property type="project" value="UniProtKB-SubCell"/>
</dbReference>
<evidence type="ECO:0000259" key="9">
    <source>
        <dbReference type="PROSITE" id="PS50250"/>
    </source>
</evidence>
<evidence type="ECO:0000313" key="11">
    <source>
        <dbReference type="Proteomes" id="UP000444721"/>
    </source>
</evidence>
<dbReference type="Pfam" id="PF01399">
    <property type="entry name" value="PCI"/>
    <property type="match status" value="1"/>
</dbReference>
<sequence length="436" mass="49911">MDAIVNAILQAKKKDLDDLQKKLEMNMDKLRQMGGHISNALKALRPDENSLGITYLLFAKASLPKLDESFLNEVEGFVVALDGEQTRRAANRFVYVTNRYMELCRDNNLAVRGLRTLQIAVQRFRKSSEYLTPVHSQLLLLCLKTKNYKIGYNLIENKIFDVDTDITGLTPRDMLLYYYYGGMIYIGMKEFSKAYTFFDNAMQIPALALNAIMVESAKKLVLVSLLVHGKYLGISKNASNLVHRHMKTFCQIYIDFATAFERDDVDKAYKILNEHNQAIKDDKNLGLMKQCLSALHRRNIQKLTSTYVTLSLVDIAKAARLKDAKEAEQLLFKMIDNGQINARINQLDGMVTFEEDTESSNFSSPFTNQTLDRSIQRTINFTKRLKKMDDEISTSTAYIVRSFGLREEMFDLEMMKGGSRGQRGMGGAARFMEMWR</sequence>
<dbReference type="VEuPathDB" id="AmoebaDB:NF0032460"/>
<dbReference type="Gene3D" id="1.25.40.570">
    <property type="match status" value="1"/>
</dbReference>
<evidence type="ECO:0000256" key="2">
    <source>
        <dbReference type="ARBA" id="ARBA00004496"/>
    </source>
</evidence>
<dbReference type="GO" id="GO:0008180">
    <property type="term" value="C:COP9 signalosome"/>
    <property type="evidence" value="ECO:0007669"/>
    <property type="project" value="UniProtKB-KW"/>
</dbReference>
<dbReference type="PROSITE" id="PS50250">
    <property type="entry name" value="PCI"/>
    <property type="match status" value="1"/>
</dbReference>
<dbReference type="SMART" id="SM00088">
    <property type="entry name" value="PINT"/>
    <property type="match status" value="1"/>
</dbReference>
<dbReference type="AlphaFoldDB" id="A0A6A5BQY4"/>
<proteinExistence type="inferred from homology"/>
<keyword evidence="11" id="KW-1185">Reference proteome</keyword>
<dbReference type="GeneID" id="68111681"/>
<feature type="coiled-coil region" evidence="8">
    <location>
        <begin position="6"/>
        <end position="33"/>
    </location>
</feature>
<evidence type="ECO:0000256" key="4">
    <source>
        <dbReference type="ARBA" id="ARBA00014878"/>
    </source>
</evidence>
<evidence type="ECO:0000256" key="5">
    <source>
        <dbReference type="ARBA" id="ARBA00022490"/>
    </source>
</evidence>
<accession>A0A6A5BQY4</accession>
<dbReference type="SUPFAM" id="SSF46785">
    <property type="entry name" value="Winged helix' DNA-binding domain"/>
    <property type="match status" value="1"/>
</dbReference>
<organism evidence="10 11">
    <name type="scientific">Naegleria fowleri</name>
    <name type="common">Brain eating amoeba</name>
    <dbReference type="NCBI Taxonomy" id="5763"/>
    <lineage>
        <taxon>Eukaryota</taxon>
        <taxon>Discoba</taxon>
        <taxon>Heterolobosea</taxon>
        <taxon>Tetramitia</taxon>
        <taxon>Eutetramitia</taxon>
        <taxon>Vahlkampfiidae</taxon>
        <taxon>Naegleria</taxon>
    </lineage>
</organism>
<dbReference type="OMA" id="NHYHDLV"/>
<reference evidence="10 11" key="1">
    <citation type="journal article" date="2019" name="Sci. Rep.">
        <title>Nanopore sequencing improves the draft genome of the human pathogenic amoeba Naegleria fowleri.</title>
        <authorList>
            <person name="Liechti N."/>
            <person name="Schurch N."/>
            <person name="Bruggmann R."/>
            <person name="Wittwer M."/>
        </authorList>
    </citation>
    <scope>NUCLEOTIDE SEQUENCE [LARGE SCALE GENOMIC DNA]</scope>
    <source>
        <strain evidence="10 11">ATCC 30894</strain>
    </source>
</reference>
<comment type="similarity">
    <text evidence="3">Belongs to the CSN3 family.</text>
</comment>
<dbReference type="VEuPathDB" id="AmoebaDB:FDP41_004463"/>
<keyword evidence="8" id="KW-0175">Coiled coil</keyword>
<dbReference type="InterPro" id="IPR036390">
    <property type="entry name" value="WH_DNA-bd_sf"/>
</dbReference>
<protein>
    <recommendedName>
        <fullName evidence="4">COP9 signalosome complex subunit 3</fullName>
    </recommendedName>
</protein>
<evidence type="ECO:0000256" key="1">
    <source>
        <dbReference type="ARBA" id="ARBA00004123"/>
    </source>
</evidence>
<evidence type="ECO:0000256" key="6">
    <source>
        <dbReference type="ARBA" id="ARBA00022790"/>
    </source>
</evidence>
<name>A0A6A5BQY4_NAEFO</name>
<dbReference type="Pfam" id="PF22788">
    <property type="entry name" value="COP9_hel_rpt"/>
    <property type="match status" value="1"/>
</dbReference>
<dbReference type="VEuPathDB" id="AmoebaDB:NfTy_083380"/>
<dbReference type="GO" id="GO:0006511">
    <property type="term" value="P:ubiquitin-dependent protein catabolic process"/>
    <property type="evidence" value="ECO:0007669"/>
    <property type="project" value="TreeGrafter"/>
</dbReference>
<dbReference type="Proteomes" id="UP000444721">
    <property type="component" value="Unassembled WGS sequence"/>
</dbReference>